<dbReference type="EMBL" id="WMJX01000042">
    <property type="protein sequence ID" value="MTG99087.1"/>
    <property type="molecule type" value="Genomic_DNA"/>
</dbReference>
<feature type="domain" description="TPM" evidence="1">
    <location>
        <begin position="6"/>
        <end position="120"/>
    </location>
</feature>
<name>A0A6I3LMZ3_9FLAO</name>
<evidence type="ECO:0000313" key="3">
    <source>
        <dbReference type="Proteomes" id="UP000438760"/>
    </source>
</evidence>
<dbReference type="Gene3D" id="3.10.310.50">
    <property type="match status" value="1"/>
</dbReference>
<evidence type="ECO:0000259" key="1">
    <source>
        <dbReference type="Pfam" id="PF04536"/>
    </source>
</evidence>
<protein>
    <submittedName>
        <fullName evidence="2">TPM domain-containing protein</fullName>
    </submittedName>
</protein>
<accession>A0A6I3LMZ3</accession>
<proteinExistence type="predicted"/>
<comment type="caution">
    <text evidence="2">The sequence shown here is derived from an EMBL/GenBank/DDBJ whole genome shotgun (WGS) entry which is preliminary data.</text>
</comment>
<dbReference type="PANTHER" id="PTHR30373:SF8">
    <property type="entry name" value="BLL7265 PROTEIN"/>
    <property type="match status" value="1"/>
</dbReference>
<dbReference type="AlphaFoldDB" id="A0A6I3LMZ3"/>
<reference evidence="2 3" key="1">
    <citation type="submission" date="2019-11" db="EMBL/GenBank/DDBJ databases">
        <title>Genome of Strain BIT-d1.</title>
        <authorList>
            <person name="Yang Y."/>
        </authorList>
    </citation>
    <scope>NUCLEOTIDE SEQUENCE [LARGE SCALE GENOMIC DNA]</scope>
    <source>
        <strain evidence="2 3">BIT-d1</strain>
    </source>
</reference>
<dbReference type="Proteomes" id="UP000438760">
    <property type="component" value="Unassembled WGS sequence"/>
</dbReference>
<dbReference type="PANTHER" id="PTHR30373">
    <property type="entry name" value="UPF0603 PROTEIN YGCG"/>
    <property type="match status" value="1"/>
</dbReference>
<evidence type="ECO:0000313" key="2">
    <source>
        <dbReference type="EMBL" id="MTG99087.1"/>
    </source>
</evidence>
<organism evidence="2 3">
    <name type="scientific">Myroides albus</name>
    <dbReference type="NCBI Taxonomy" id="2562892"/>
    <lineage>
        <taxon>Bacteria</taxon>
        <taxon>Pseudomonadati</taxon>
        <taxon>Bacteroidota</taxon>
        <taxon>Flavobacteriia</taxon>
        <taxon>Flavobacteriales</taxon>
        <taxon>Flavobacteriaceae</taxon>
        <taxon>Myroides</taxon>
    </lineage>
</organism>
<gene>
    <name evidence="2" type="ORF">GJV76_13245</name>
</gene>
<dbReference type="OrthoDB" id="9786161at2"/>
<dbReference type="InterPro" id="IPR007621">
    <property type="entry name" value="TPM_dom"/>
</dbReference>
<dbReference type="RefSeq" id="WP_155093090.1">
    <property type="nucleotide sequence ID" value="NZ_CP102754.1"/>
</dbReference>
<keyword evidence="3" id="KW-1185">Reference proteome</keyword>
<dbReference type="Pfam" id="PF04536">
    <property type="entry name" value="TPM_phosphatase"/>
    <property type="match status" value="1"/>
</dbReference>
<sequence>MPTIRDYLSTQDEKEIVQAITQAEANTSGEIRIHIETNSNEEPMARAQKVFFELGMQNTKERNGVLFYLCINSKSFVILGDEGINQKVQTENFWEGTKELVINHFKQGLYKQGLIQGILKAGIKLKAYFPAKEINKNELPNEISKA</sequence>